<keyword evidence="3" id="KW-1185">Reference proteome</keyword>
<evidence type="ECO:0000313" key="2">
    <source>
        <dbReference type="EMBL" id="KJA14462.1"/>
    </source>
</evidence>
<proteinExistence type="predicted"/>
<name>A0A0D2KII7_HYPSF</name>
<reference evidence="3" key="1">
    <citation type="submission" date="2014-04" db="EMBL/GenBank/DDBJ databases">
        <title>Evolutionary Origins and Diversification of the Mycorrhizal Mutualists.</title>
        <authorList>
            <consortium name="DOE Joint Genome Institute"/>
            <consortium name="Mycorrhizal Genomics Consortium"/>
            <person name="Kohler A."/>
            <person name="Kuo A."/>
            <person name="Nagy L.G."/>
            <person name="Floudas D."/>
            <person name="Copeland A."/>
            <person name="Barry K.W."/>
            <person name="Cichocki N."/>
            <person name="Veneault-Fourrey C."/>
            <person name="LaButti K."/>
            <person name="Lindquist E.A."/>
            <person name="Lipzen A."/>
            <person name="Lundell T."/>
            <person name="Morin E."/>
            <person name="Murat C."/>
            <person name="Riley R."/>
            <person name="Ohm R."/>
            <person name="Sun H."/>
            <person name="Tunlid A."/>
            <person name="Henrissat B."/>
            <person name="Grigoriev I.V."/>
            <person name="Hibbett D.S."/>
            <person name="Martin F."/>
        </authorList>
    </citation>
    <scope>NUCLEOTIDE SEQUENCE [LARGE SCALE GENOMIC DNA]</scope>
    <source>
        <strain evidence="3">FD-334 SS-4</strain>
    </source>
</reference>
<gene>
    <name evidence="2" type="ORF">HYPSUDRAFT_208688</name>
</gene>
<dbReference type="AlphaFoldDB" id="A0A0D2KII7"/>
<dbReference type="EMBL" id="KN817678">
    <property type="protein sequence ID" value="KJA14462.1"/>
    <property type="molecule type" value="Genomic_DNA"/>
</dbReference>
<sequence length="209" mass="22167">MGNTLRSGPAALAHARKERCNTVQQQQQQQQCDAPCAVHARHAPAHIPHLSPVRGPQTHPARDGDARARAAVVARSLVSCPSRLRGARVCFKLSYFQLALHPAPPSAPVGMRYVPHGAARGDLTTQDADHESGVRGVFRASAWRGVSGGIRGRAAGTRVRPPPPPSFRGPDPGRAALAAQAASLPHIPTSHWIFDSHAATAALSNLQDF</sequence>
<feature type="region of interest" description="Disordered" evidence="1">
    <location>
        <begin position="151"/>
        <end position="173"/>
    </location>
</feature>
<accession>A0A0D2KII7</accession>
<dbReference type="Proteomes" id="UP000054270">
    <property type="component" value="Unassembled WGS sequence"/>
</dbReference>
<evidence type="ECO:0000313" key="3">
    <source>
        <dbReference type="Proteomes" id="UP000054270"/>
    </source>
</evidence>
<organism evidence="2 3">
    <name type="scientific">Hypholoma sublateritium (strain FD-334 SS-4)</name>
    <dbReference type="NCBI Taxonomy" id="945553"/>
    <lineage>
        <taxon>Eukaryota</taxon>
        <taxon>Fungi</taxon>
        <taxon>Dikarya</taxon>
        <taxon>Basidiomycota</taxon>
        <taxon>Agaricomycotina</taxon>
        <taxon>Agaricomycetes</taxon>
        <taxon>Agaricomycetidae</taxon>
        <taxon>Agaricales</taxon>
        <taxon>Agaricineae</taxon>
        <taxon>Strophariaceae</taxon>
        <taxon>Hypholoma</taxon>
    </lineage>
</organism>
<protein>
    <submittedName>
        <fullName evidence="2">Uncharacterized protein</fullName>
    </submittedName>
</protein>
<evidence type="ECO:0000256" key="1">
    <source>
        <dbReference type="SAM" id="MobiDB-lite"/>
    </source>
</evidence>